<feature type="domain" description="Plasmid pRiA4b Orf3-like" evidence="1">
    <location>
        <begin position="146"/>
        <end position="306"/>
    </location>
</feature>
<evidence type="ECO:0000313" key="2">
    <source>
        <dbReference type="EMBL" id="UWZ35662.1"/>
    </source>
</evidence>
<sequence length="314" mass="34823">MQPTPSPTRGAPRATVYQMAYFPPEQYEAAWAQGLLNATSHRDHGDYRRETEQTMQALAERSATSIRIVRMDVPDLLAYAQRTSKDPAQRRTRLAYTGWLHETGHTGYLWPPERNSPCWCGSGAKYKKCCGNPAFLAIEPPDPASLVLRIELDGVAPCVWRRVAMPSNTPLDMVHRMIQDAMGWYDEHMYAFETDEHTIIDPRSDSGEPHADGERLVSIATEAGATFTYVYDFGDEWTHTITVEEIRPGGPHNMFTILDGGGACPPEDTGGAARYQHLLGALADPSSPEHDDAVERLGEDFDPTRFLGATTGQG</sequence>
<evidence type="ECO:0000259" key="1">
    <source>
        <dbReference type="Pfam" id="PF07929"/>
    </source>
</evidence>
<reference evidence="2" key="1">
    <citation type="submission" date="2021-04" db="EMBL/GenBank/DDBJ databases">
        <title>Biosynthetic gene clusters of Dactylosporangioum roseum.</title>
        <authorList>
            <person name="Hartkoorn R.C."/>
            <person name="Beaudoing E."/>
            <person name="Hot D."/>
            <person name="Moureu S."/>
        </authorList>
    </citation>
    <scope>NUCLEOTIDE SEQUENCE</scope>
    <source>
        <strain evidence="2">NRRL B-16295</strain>
    </source>
</reference>
<organism evidence="2 3">
    <name type="scientific">Dactylosporangium roseum</name>
    <dbReference type="NCBI Taxonomy" id="47989"/>
    <lineage>
        <taxon>Bacteria</taxon>
        <taxon>Bacillati</taxon>
        <taxon>Actinomycetota</taxon>
        <taxon>Actinomycetes</taxon>
        <taxon>Micromonosporales</taxon>
        <taxon>Micromonosporaceae</taxon>
        <taxon>Dactylosporangium</taxon>
    </lineage>
</organism>
<dbReference type="RefSeq" id="WP_260725013.1">
    <property type="nucleotide sequence ID" value="NZ_BAAABS010000058.1"/>
</dbReference>
<dbReference type="SUPFAM" id="SSF159941">
    <property type="entry name" value="MM3350-like"/>
    <property type="match status" value="1"/>
</dbReference>
<dbReference type="Proteomes" id="UP001058271">
    <property type="component" value="Chromosome"/>
</dbReference>
<evidence type="ECO:0000313" key="3">
    <source>
        <dbReference type="Proteomes" id="UP001058271"/>
    </source>
</evidence>
<name>A0ABY5Z2G0_9ACTN</name>
<dbReference type="PANTHER" id="PTHR41878">
    <property type="entry name" value="LEXA REPRESSOR-RELATED"/>
    <property type="match status" value="1"/>
</dbReference>
<dbReference type="InterPro" id="IPR012912">
    <property type="entry name" value="Plasmid_pRiA4b_Orf3-like"/>
</dbReference>
<dbReference type="Gene3D" id="3.10.290.30">
    <property type="entry name" value="MM3350-like"/>
    <property type="match status" value="1"/>
</dbReference>
<dbReference type="SUPFAM" id="SSF103642">
    <property type="entry name" value="Sec-C motif"/>
    <property type="match status" value="1"/>
</dbReference>
<dbReference type="InterPro" id="IPR024047">
    <property type="entry name" value="MM3350-like_sf"/>
</dbReference>
<accession>A0ABY5Z2G0</accession>
<dbReference type="EMBL" id="CP073721">
    <property type="protein sequence ID" value="UWZ35662.1"/>
    <property type="molecule type" value="Genomic_DNA"/>
</dbReference>
<dbReference type="Pfam" id="PF07929">
    <property type="entry name" value="PRiA4_ORF3"/>
    <property type="match status" value="1"/>
</dbReference>
<dbReference type="PANTHER" id="PTHR41878:SF1">
    <property type="entry name" value="TNPR PROTEIN"/>
    <property type="match status" value="1"/>
</dbReference>
<dbReference type="Gene3D" id="3.10.450.50">
    <property type="match status" value="1"/>
</dbReference>
<protein>
    <submittedName>
        <fullName evidence="2">SEC-C domain-containing protein</fullName>
    </submittedName>
</protein>
<keyword evidence="3" id="KW-1185">Reference proteome</keyword>
<gene>
    <name evidence="2" type="ORF">Drose_31880</name>
</gene>
<dbReference type="InterPro" id="IPR004027">
    <property type="entry name" value="SEC_C_motif"/>
</dbReference>
<dbReference type="Pfam" id="PF02810">
    <property type="entry name" value="SEC-C"/>
    <property type="match status" value="1"/>
</dbReference>
<proteinExistence type="predicted"/>